<evidence type="ECO:0000313" key="1">
    <source>
        <dbReference type="EMBL" id="CCG86607.1"/>
    </source>
</evidence>
<protein>
    <recommendedName>
        <fullName evidence="3">DUF4440 domain-containing protein</fullName>
    </recommendedName>
</protein>
<dbReference type="STRING" id="1161919.EPIR_1242"/>
<evidence type="ECO:0008006" key="3">
    <source>
        <dbReference type="Google" id="ProtNLM"/>
    </source>
</evidence>
<evidence type="ECO:0000313" key="2">
    <source>
        <dbReference type="Proteomes" id="UP000018217"/>
    </source>
</evidence>
<dbReference type="SUPFAM" id="SSF54427">
    <property type="entry name" value="NTF2-like"/>
    <property type="match status" value="1"/>
</dbReference>
<dbReference type="PIRSF" id="PIRSF029394">
    <property type="entry name" value="UCP029394"/>
    <property type="match status" value="1"/>
</dbReference>
<dbReference type="EMBL" id="CAHS01000013">
    <property type="protein sequence ID" value="CCG86607.1"/>
    <property type="molecule type" value="Genomic_DNA"/>
</dbReference>
<dbReference type="Gene3D" id="3.10.450.50">
    <property type="match status" value="1"/>
</dbReference>
<reference evidence="1 2" key="1">
    <citation type="journal article" date="2013" name="Syst. Appl. Microbiol.">
        <title>Phylogenetic position and virulence apparatus of the pear flower necrosis pathogen Erwinia piriflorinigrans CFBP 5888T as assessed by comparative genomics.</title>
        <authorList>
            <person name="Smits T.H."/>
            <person name="Rezzonico F."/>
            <person name="Lopez M.M."/>
            <person name="Blom J."/>
            <person name="Goesmann A."/>
            <person name="Frey J.E."/>
            <person name="Duffy B."/>
        </authorList>
    </citation>
    <scope>NUCLEOTIDE SEQUENCE [LARGE SCALE GENOMIC DNA]</scope>
    <source>
        <strain evidence="2">CFBP5888</strain>
    </source>
</reference>
<dbReference type="RefSeq" id="WP_023654415.1">
    <property type="nucleotide sequence ID" value="NZ_CAHS01000013.1"/>
</dbReference>
<proteinExistence type="predicted"/>
<gene>
    <name evidence="1" type="ORF">EPIR_1242</name>
</gene>
<accession>V5Z6Q8</accession>
<dbReference type="AlphaFoldDB" id="V5Z6Q8"/>
<sequence length="129" mass="14346">MSELTEQASHSVIVLHEIITDVFNGDGSKIPQLLGHFAPEFTMITPAGKTLSLDEVAALFTRLSGERKGVVITIERCQLIAQFGQQAVIQYHELQQQGDHCTDRVSLAVIDCACNPPRWHYLQETMVVN</sequence>
<dbReference type="InterPro" id="IPR016918">
    <property type="entry name" value="UCP029394"/>
</dbReference>
<name>V5Z6Q8_9GAMM</name>
<dbReference type="Proteomes" id="UP000018217">
    <property type="component" value="Unassembled WGS sequence"/>
</dbReference>
<comment type="caution">
    <text evidence="1">The sequence shown here is derived from an EMBL/GenBank/DDBJ whole genome shotgun (WGS) entry which is preliminary data.</text>
</comment>
<dbReference type="OrthoDB" id="8912060at2"/>
<keyword evidence="2" id="KW-1185">Reference proteome</keyword>
<dbReference type="InterPro" id="IPR032710">
    <property type="entry name" value="NTF2-like_dom_sf"/>
</dbReference>
<organism evidence="1 2">
    <name type="scientific">Erwinia piriflorinigrans CFBP 5888</name>
    <dbReference type="NCBI Taxonomy" id="1161919"/>
    <lineage>
        <taxon>Bacteria</taxon>
        <taxon>Pseudomonadati</taxon>
        <taxon>Pseudomonadota</taxon>
        <taxon>Gammaproteobacteria</taxon>
        <taxon>Enterobacterales</taxon>
        <taxon>Erwiniaceae</taxon>
        <taxon>Erwinia</taxon>
    </lineage>
</organism>